<protein>
    <submittedName>
        <fullName evidence="3">Isochorismatase-like protein</fullName>
    </submittedName>
</protein>
<dbReference type="InterPro" id="IPR050993">
    <property type="entry name" value="Isochorismatase_domain"/>
</dbReference>
<comment type="similarity">
    <text evidence="1">Belongs to the isochorismatase family.</text>
</comment>
<dbReference type="SUPFAM" id="SSF52499">
    <property type="entry name" value="Isochorismatase-like hydrolases"/>
    <property type="match status" value="1"/>
</dbReference>
<dbReference type="InterPro" id="IPR036380">
    <property type="entry name" value="Isochorismatase-like_sf"/>
</dbReference>
<proteinExistence type="inferred from homology"/>
<evidence type="ECO:0000313" key="4">
    <source>
        <dbReference type="Proteomes" id="UP000813444"/>
    </source>
</evidence>
<comment type="caution">
    <text evidence="3">The sequence shown here is derived from an EMBL/GenBank/DDBJ whole genome shotgun (WGS) entry which is preliminary data.</text>
</comment>
<feature type="domain" description="Isochorismatase-like" evidence="2">
    <location>
        <begin position="10"/>
        <end position="155"/>
    </location>
</feature>
<sequence length="197" mass="21151">MAQMRFNNPAVLVCDLQEKFSNAIYEFDKVVATTKKLLAFAQAQSIPVHTTTQTAAKLGPTVASLAELLPSAPHDKTRFSMAIDPIVAALDKPSQVALVGIESHICITQTALDLRDSGHKVYIMADGVSSCNRAEVVVALDRLRAEPGIIVTTSESWMYECMGDASHPGFKALLGVVKGANTDTKTVLESLPPLPKM</sequence>
<keyword evidence="4" id="KW-1185">Reference proteome</keyword>
<evidence type="ECO:0000256" key="1">
    <source>
        <dbReference type="ARBA" id="ARBA00006336"/>
    </source>
</evidence>
<organism evidence="3 4">
    <name type="scientific">Stachybotrys elegans</name>
    <dbReference type="NCBI Taxonomy" id="80388"/>
    <lineage>
        <taxon>Eukaryota</taxon>
        <taxon>Fungi</taxon>
        <taxon>Dikarya</taxon>
        <taxon>Ascomycota</taxon>
        <taxon>Pezizomycotina</taxon>
        <taxon>Sordariomycetes</taxon>
        <taxon>Hypocreomycetidae</taxon>
        <taxon>Hypocreales</taxon>
        <taxon>Stachybotryaceae</taxon>
        <taxon>Stachybotrys</taxon>
    </lineage>
</organism>
<name>A0A8K0WY44_9HYPO</name>
<accession>A0A8K0WY44</accession>
<dbReference type="PANTHER" id="PTHR14119:SF3">
    <property type="entry name" value="ISOCHORISMATASE DOMAIN-CONTAINING PROTEIN 2"/>
    <property type="match status" value="1"/>
</dbReference>
<evidence type="ECO:0000313" key="3">
    <source>
        <dbReference type="EMBL" id="KAH7328501.1"/>
    </source>
</evidence>
<dbReference type="Proteomes" id="UP000813444">
    <property type="component" value="Unassembled WGS sequence"/>
</dbReference>
<dbReference type="PANTHER" id="PTHR14119">
    <property type="entry name" value="HYDROLASE"/>
    <property type="match status" value="1"/>
</dbReference>
<reference evidence="3" key="1">
    <citation type="journal article" date="2021" name="Nat. Commun.">
        <title>Genetic determinants of endophytism in the Arabidopsis root mycobiome.</title>
        <authorList>
            <person name="Mesny F."/>
            <person name="Miyauchi S."/>
            <person name="Thiergart T."/>
            <person name="Pickel B."/>
            <person name="Atanasova L."/>
            <person name="Karlsson M."/>
            <person name="Huettel B."/>
            <person name="Barry K.W."/>
            <person name="Haridas S."/>
            <person name="Chen C."/>
            <person name="Bauer D."/>
            <person name="Andreopoulos W."/>
            <person name="Pangilinan J."/>
            <person name="LaButti K."/>
            <person name="Riley R."/>
            <person name="Lipzen A."/>
            <person name="Clum A."/>
            <person name="Drula E."/>
            <person name="Henrissat B."/>
            <person name="Kohler A."/>
            <person name="Grigoriev I.V."/>
            <person name="Martin F.M."/>
            <person name="Hacquard S."/>
        </authorList>
    </citation>
    <scope>NUCLEOTIDE SEQUENCE</scope>
    <source>
        <strain evidence="3">MPI-CAGE-CH-0235</strain>
    </source>
</reference>
<dbReference type="EMBL" id="JAGPNK010000001">
    <property type="protein sequence ID" value="KAH7328501.1"/>
    <property type="molecule type" value="Genomic_DNA"/>
</dbReference>
<dbReference type="Gene3D" id="3.40.50.850">
    <property type="entry name" value="Isochorismatase-like"/>
    <property type="match status" value="1"/>
</dbReference>
<dbReference type="OrthoDB" id="269496at2759"/>
<dbReference type="InterPro" id="IPR000868">
    <property type="entry name" value="Isochorismatase-like_dom"/>
</dbReference>
<dbReference type="Pfam" id="PF00857">
    <property type="entry name" value="Isochorismatase"/>
    <property type="match status" value="1"/>
</dbReference>
<evidence type="ECO:0000259" key="2">
    <source>
        <dbReference type="Pfam" id="PF00857"/>
    </source>
</evidence>
<dbReference type="AlphaFoldDB" id="A0A8K0WY44"/>
<gene>
    <name evidence="3" type="ORF">B0I35DRAFT_473202</name>
</gene>